<evidence type="ECO:0000313" key="1">
    <source>
        <dbReference type="EMBL" id="CRY96436.1"/>
    </source>
</evidence>
<keyword evidence="1" id="KW-0614">Plasmid</keyword>
<dbReference type="EMBL" id="LN853669">
    <property type="protein sequence ID" value="CRY96436.1"/>
    <property type="molecule type" value="Genomic_DNA"/>
</dbReference>
<name>A0A0H5Q311_9ZZZZ</name>
<proteinExistence type="predicted"/>
<reference evidence="1" key="2">
    <citation type="submission" date="2015-07" db="EMBL/GenBank/DDBJ databases">
        <title>Plasmids, circular viruses and viroids from rat gut.</title>
        <authorList>
            <person name="Jorgensen T.J."/>
            <person name="Hansen M.A."/>
            <person name="Xu Z."/>
            <person name="Tabak M.A."/>
            <person name="Sorensen S.J."/>
            <person name="Hansen L.H."/>
        </authorList>
    </citation>
    <scope>NUCLEOTIDE SEQUENCE</scope>
    <source>
        <plasmid evidence="1">pRGFK1088</plasmid>
    </source>
</reference>
<geneLocation type="plasmid" evidence="1">
    <name>pRGFK1088</name>
</geneLocation>
<reference evidence="1" key="1">
    <citation type="submission" date="2015-06" db="EMBL/GenBank/DDBJ databases">
        <authorList>
            <person name="Joergensen T."/>
        </authorList>
    </citation>
    <scope>NUCLEOTIDE SEQUENCE</scope>
    <source>
        <plasmid evidence="1">pRGFK1088</plasmid>
    </source>
</reference>
<sequence length="89" mass="9753">MGRAERRRRERLERRAGLDDHADCSCVPRGVEALAPVLCPQCGTDSSAWFSNVVMPTMALPGEVKEMFAGCNCGAEYVVPVLITPVEWS</sequence>
<protein>
    <submittedName>
        <fullName evidence="1">Uncharacterized protein</fullName>
    </submittedName>
</protein>
<dbReference type="AlphaFoldDB" id="A0A0H5Q311"/>
<accession>A0A0H5Q311</accession>
<organism evidence="1">
    <name type="scientific">uncultured prokaryote</name>
    <dbReference type="NCBI Taxonomy" id="198431"/>
    <lineage>
        <taxon>unclassified sequences</taxon>
        <taxon>environmental samples</taxon>
    </lineage>
</organism>